<dbReference type="GO" id="GO:0071949">
    <property type="term" value="F:FAD binding"/>
    <property type="evidence" value="ECO:0007669"/>
    <property type="project" value="InterPro"/>
</dbReference>
<keyword evidence="3" id="KW-0560">Oxidoreductase</keyword>
<evidence type="ECO:0000256" key="2">
    <source>
        <dbReference type="ARBA" id="ARBA00022827"/>
    </source>
</evidence>
<evidence type="ECO:0000313" key="6">
    <source>
        <dbReference type="EMBL" id="KAJ5324366.1"/>
    </source>
</evidence>
<organism evidence="6 7">
    <name type="scientific">Penicillium atrosanguineum</name>
    <dbReference type="NCBI Taxonomy" id="1132637"/>
    <lineage>
        <taxon>Eukaryota</taxon>
        <taxon>Fungi</taxon>
        <taxon>Dikarya</taxon>
        <taxon>Ascomycota</taxon>
        <taxon>Pezizomycotina</taxon>
        <taxon>Eurotiomycetes</taxon>
        <taxon>Eurotiomycetidae</taxon>
        <taxon>Eurotiales</taxon>
        <taxon>Aspergillaceae</taxon>
        <taxon>Penicillium</taxon>
    </lineage>
</organism>
<dbReference type="OrthoDB" id="655030at2759"/>
<proteinExistence type="predicted"/>
<dbReference type="Proteomes" id="UP001147746">
    <property type="component" value="Unassembled WGS sequence"/>
</dbReference>
<keyword evidence="1" id="KW-0285">Flavoprotein</keyword>
<evidence type="ECO:0000256" key="3">
    <source>
        <dbReference type="ARBA" id="ARBA00023002"/>
    </source>
</evidence>
<dbReference type="PANTHER" id="PTHR46972">
    <property type="entry name" value="MONOOXYGENASE ASQM-RELATED"/>
    <property type="match status" value="1"/>
</dbReference>
<dbReference type="Pfam" id="PF01494">
    <property type="entry name" value="FAD_binding_3"/>
    <property type="match status" value="1"/>
</dbReference>
<comment type="caution">
    <text evidence="6">The sequence shown here is derived from an EMBL/GenBank/DDBJ whole genome shotgun (WGS) entry which is preliminary data.</text>
</comment>
<evidence type="ECO:0000256" key="4">
    <source>
        <dbReference type="ARBA" id="ARBA00023033"/>
    </source>
</evidence>
<dbReference type="InterPro" id="IPR002938">
    <property type="entry name" value="FAD-bd"/>
</dbReference>
<name>A0A9W9Q8R1_9EURO</name>
<dbReference type="PANTHER" id="PTHR46972:SF1">
    <property type="entry name" value="FAD DEPENDENT OXIDOREDUCTASE DOMAIN-CONTAINING PROTEIN"/>
    <property type="match status" value="1"/>
</dbReference>
<dbReference type="Gene3D" id="3.50.50.60">
    <property type="entry name" value="FAD/NAD(P)-binding domain"/>
    <property type="match status" value="1"/>
</dbReference>
<keyword evidence="2" id="KW-0274">FAD</keyword>
<dbReference type="AlphaFoldDB" id="A0A9W9Q8R1"/>
<sequence>MAPLRIAIVGAGPVGLTLARLLLNKPNIEVTVFESETSRDSRGQGGSLDLHTTTGLAAVKEAGLYDEFLKNARFDGEALVLRDKHLTKYISFGGTLLREMLLDSVLPEIIRWGYHLQSIDENYNLIFDQNMKGGFNLIVGSEGAWSKTRKLLSDQMPNYAGITGIRFTISKAKETAPECYNLTNRGSVLSYFNEGWMDNLPFDLDNTEAVKKAIREIYKGWHPDLLNCVGHSQSPLSRRLYMLPVGWSWKNRPGFTLIGDSAHIMTLFAGEGVNLGIMDALMLSRAIIKISKSSNRSESLMAEIKTVEKGMFMRAERTATLTNDMMTWLFFTENAPRSIIEKLAARQMTFHNRSLLMRASHPLVVASVHTHFFWFKAFH</sequence>
<accession>A0A9W9Q8R1</accession>
<reference evidence="6" key="2">
    <citation type="journal article" date="2023" name="IMA Fungus">
        <title>Comparative genomic study of the Penicillium genus elucidates a diverse pangenome and 15 lateral gene transfer events.</title>
        <authorList>
            <person name="Petersen C."/>
            <person name="Sorensen T."/>
            <person name="Nielsen M.R."/>
            <person name="Sondergaard T.E."/>
            <person name="Sorensen J.L."/>
            <person name="Fitzpatrick D.A."/>
            <person name="Frisvad J.C."/>
            <person name="Nielsen K.L."/>
        </authorList>
    </citation>
    <scope>NUCLEOTIDE SEQUENCE</scope>
    <source>
        <strain evidence="6">IBT 21472</strain>
    </source>
</reference>
<keyword evidence="7" id="KW-1185">Reference proteome</keyword>
<dbReference type="PRINTS" id="PR00420">
    <property type="entry name" value="RNGMNOXGNASE"/>
</dbReference>
<dbReference type="InterPro" id="IPR036188">
    <property type="entry name" value="FAD/NAD-bd_sf"/>
</dbReference>
<keyword evidence="4" id="KW-0503">Monooxygenase</keyword>
<evidence type="ECO:0000259" key="5">
    <source>
        <dbReference type="Pfam" id="PF01494"/>
    </source>
</evidence>
<protein>
    <recommendedName>
        <fullName evidence="5">FAD-binding domain-containing protein</fullName>
    </recommendedName>
</protein>
<evidence type="ECO:0000256" key="1">
    <source>
        <dbReference type="ARBA" id="ARBA00022630"/>
    </source>
</evidence>
<feature type="domain" description="FAD-binding" evidence="5">
    <location>
        <begin position="257"/>
        <end position="294"/>
    </location>
</feature>
<evidence type="ECO:0000313" key="7">
    <source>
        <dbReference type="Proteomes" id="UP001147746"/>
    </source>
</evidence>
<gene>
    <name evidence="6" type="ORF">N7476_002966</name>
</gene>
<reference evidence="6" key="1">
    <citation type="submission" date="2022-12" db="EMBL/GenBank/DDBJ databases">
        <authorList>
            <person name="Petersen C."/>
        </authorList>
    </citation>
    <scope>NUCLEOTIDE SEQUENCE</scope>
    <source>
        <strain evidence="6">IBT 21472</strain>
    </source>
</reference>
<dbReference type="EMBL" id="JAPZBO010000002">
    <property type="protein sequence ID" value="KAJ5324366.1"/>
    <property type="molecule type" value="Genomic_DNA"/>
</dbReference>
<dbReference type="SUPFAM" id="SSF51905">
    <property type="entry name" value="FAD/NAD(P)-binding domain"/>
    <property type="match status" value="1"/>
</dbReference>
<dbReference type="GO" id="GO:0004497">
    <property type="term" value="F:monooxygenase activity"/>
    <property type="evidence" value="ECO:0007669"/>
    <property type="project" value="UniProtKB-KW"/>
</dbReference>